<keyword evidence="2" id="KW-1185">Reference proteome</keyword>
<gene>
    <name evidence="1" type="primary">Vigan.02G317700</name>
    <name evidence="1" type="ORF">VIGAN_02317700</name>
</gene>
<name>A0A0S3RHQ7_PHAAN</name>
<dbReference type="Proteomes" id="UP000291084">
    <property type="component" value="Chromosome 2"/>
</dbReference>
<organism evidence="1 2">
    <name type="scientific">Vigna angularis var. angularis</name>
    <dbReference type="NCBI Taxonomy" id="157739"/>
    <lineage>
        <taxon>Eukaryota</taxon>
        <taxon>Viridiplantae</taxon>
        <taxon>Streptophyta</taxon>
        <taxon>Embryophyta</taxon>
        <taxon>Tracheophyta</taxon>
        <taxon>Spermatophyta</taxon>
        <taxon>Magnoliopsida</taxon>
        <taxon>eudicotyledons</taxon>
        <taxon>Gunneridae</taxon>
        <taxon>Pentapetalae</taxon>
        <taxon>rosids</taxon>
        <taxon>fabids</taxon>
        <taxon>Fabales</taxon>
        <taxon>Fabaceae</taxon>
        <taxon>Papilionoideae</taxon>
        <taxon>50 kb inversion clade</taxon>
        <taxon>NPAAA clade</taxon>
        <taxon>indigoferoid/millettioid clade</taxon>
        <taxon>Phaseoleae</taxon>
        <taxon>Vigna</taxon>
    </lineage>
</organism>
<dbReference type="EMBL" id="AP015035">
    <property type="protein sequence ID" value="BAT80185.1"/>
    <property type="molecule type" value="Genomic_DNA"/>
</dbReference>
<reference evidence="1 2" key="1">
    <citation type="journal article" date="2015" name="Sci. Rep.">
        <title>The power of single molecule real-time sequencing technology in the de novo assembly of a eukaryotic genome.</title>
        <authorList>
            <person name="Sakai H."/>
            <person name="Naito K."/>
            <person name="Ogiso-Tanaka E."/>
            <person name="Takahashi Y."/>
            <person name="Iseki K."/>
            <person name="Muto C."/>
            <person name="Satou K."/>
            <person name="Teruya K."/>
            <person name="Shiroma A."/>
            <person name="Shimoji M."/>
            <person name="Hirano T."/>
            <person name="Itoh T."/>
            <person name="Kaga A."/>
            <person name="Tomooka N."/>
        </authorList>
    </citation>
    <scope>NUCLEOTIDE SEQUENCE [LARGE SCALE GENOMIC DNA]</scope>
    <source>
        <strain evidence="2">cv. Shumari</strain>
    </source>
</reference>
<evidence type="ECO:0000313" key="2">
    <source>
        <dbReference type="Proteomes" id="UP000291084"/>
    </source>
</evidence>
<accession>A0A0S3RHQ7</accession>
<proteinExistence type="predicted"/>
<protein>
    <submittedName>
        <fullName evidence="1">Uncharacterized protein</fullName>
    </submittedName>
</protein>
<dbReference type="AlphaFoldDB" id="A0A0S3RHQ7"/>
<evidence type="ECO:0000313" key="1">
    <source>
        <dbReference type="EMBL" id="BAT80185.1"/>
    </source>
</evidence>
<sequence>MLGKKIEVKEAENIYLNESIERMDKELQQIKGANCRLSHQVKNSENLLKKDLELLEIKRLRAVETLNEEFCRYIEKLNMDYEESRLVGRYTFPLSKNNRPMPFGNYRRTKAVSNYRRAKVVGNR</sequence>
<dbReference type="OrthoDB" id="1749379at2759"/>